<name>A0A3S4AMA5_9PEZI</name>
<gene>
    <name evidence="2" type="ORF">TT172_LOCUS3682</name>
</gene>
<feature type="compositionally biased region" description="Acidic residues" evidence="1">
    <location>
        <begin position="1"/>
        <end position="13"/>
    </location>
</feature>
<protein>
    <submittedName>
        <fullName evidence="2">E79a592d-18b4-44dc-bded-2e7046654d18</fullName>
    </submittedName>
</protein>
<dbReference type="EMBL" id="OUUZ01000008">
    <property type="protein sequence ID" value="SPQ21263.1"/>
    <property type="molecule type" value="Genomic_DNA"/>
</dbReference>
<accession>A0A3S4AMA5</accession>
<dbReference type="Proteomes" id="UP000289323">
    <property type="component" value="Unassembled WGS sequence"/>
</dbReference>
<sequence>MVTGDDDDDDDDDANRASFDAWPRRVALASIPDPEPSRWDEPKNLGRCKPAVHQFTTCLFWTAPKL</sequence>
<evidence type="ECO:0000313" key="3">
    <source>
        <dbReference type="Proteomes" id="UP000289323"/>
    </source>
</evidence>
<feature type="region of interest" description="Disordered" evidence="1">
    <location>
        <begin position="1"/>
        <end position="20"/>
    </location>
</feature>
<reference evidence="2 3" key="1">
    <citation type="submission" date="2018-04" db="EMBL/GenBank/DDBJ databases">
        <authorList>
            <person name="Huttner S."/>
            <person name="Dainat J."/>
        </authorList>
    </citation>
    <scope>NUCLEOTIDE SEQUENCE [LARGE SCALE GENOMIC DNA]</scope>
</reference>
<evidence type="ECO:0000256" key="1">
    <source>
        <dbReference type="SAM" id="MobiDB-lite"/>
    </source>
</evidence>
<organism evidence="2 3">
    <name type="scientific">Thermothielavioides terrestris</name>
    <dbReference type="NCBI Taxonomy" id="2587410"/>
    <lineage>
        <taxon>Eukaryota</taxon>
        <taxon>Fungi</taxon>
        <taxon>Dikarya</taxon>
        <taxon>Ascomycota</taxon>
        <taxon>Pezizomycotina</taxon>
        <taxon>Sordariomycetes</taxon>
        <taxon>Sordariomycetidae</taxon>
        <taxon>Sordariales</taxon>
        <taxon>Chaetomiaceae</taxon>
        <taxon>Thermothielavioides</taxon>
    </lineage>
</organism>
<evidence type="ECO:0000313" key="2">
    <source>
        <dbReference type="EMBL" id="SPQ21263.1"/>
    </source>
</evidence>
<dbReference type="AlphaFoldDB" id="A0A3S4AMA5"/>
<proteinExistence type="predicted"/>